<feature type="domain" description="MYND-type" evidence="5">
    <location>
        <begin position="16"/>
        <end position="54"/>
    </location>
</feature>
<evidence type="ECO:0000256" key="3">
    <source>
        <dbReference type="ARBA" id="ARBA00022833"/>
    </source>
</evidence>
<dbReference type="Pfam" id="PF01753">
    <property type="entry name" value="zf-MYND"/>
    <property type="match status" value="1"/>
</dbReference>
<protein>
    <recommendedName>
        <fullName evidence="5">MYND-type domain-containing protein</fullName>
    </recommendedName>
</protein>
<organism evidence="6">
    <name type="scientific">Eutreptiella gymnastica</name>
    <dbReference type="NCBI Taxonomy" id="73025"/>
    <lineage>
        <taxon>Eukaryota</taxon>
        <taxon>Discoba</taxon>
        <taxon>Euglenozoa</taxon>
        <taxon>Euglenida</taxon>
        <taxon>Spirocuta</taxon>
        <taxon>Euglenophyceae</taxon>
        <taxon>Eutreptiales</taxon>
        <taxon>Eutreptiaceae</taxon>
        <taxon>Eutreptiella</taxon>
    </lineage>
</organism>
<evidence type="ECO:0000256" key="1">
    <source>
        <dbReference type="ARBA" id="ARBA00022723"/>
    </source>
</evidence>
<dbReference type="InterPro" id="IPR002893">
    <property type="entry name" value="Znf_MYND"/>
</dbReference>
<name>A0A7S4GC64_9EUGL</name>
<keyword evidence="3" id="KW-0862">Zinc</keyword>
<dbReference type="AlphaFoldDB" id="A0A7S4GC64"/>
<dbReference type="GO" id="GO:0008270">
    <property type="term" value="F:zinc ion binding"/>
    <property type="evidence" value="ECO:0007669"/>
    <property type="project" value="UniProtKB-KW"/>
</dbReference>
<proteinExistence type="predicted"/>
<evidence type="ECO:0000256" key="2">
    <source>
        <dbReference type="ARBA" id="ARBA00022771"/>
    </source>
</evidence>
<gene>
    <name evidence="6" type="ORF">EGYM00163_LOCUS43274</name>
</gene>
<keyword evidence="1" id="KW-0479">Metal-binding</keyword>
<evidence type="ECO:0000313" key="6">
    <source>
        <dbReference type="EMBL" id="CAE0831992.1"/>
    </source>
</evidence>
<sequence length="133" mass="15190">MLASPCPLHVTLKFREHNSGAGVEFLIRCSGCRAVSYCSRECQLGDWNHHKPNCRRTPSDQLCLHNCIALVYFFVNINAGADAWFCRRQTANMQSEASHQLFRCIYVVRPAVTLRNTCFKNWMLMDFSIGVVS</sequence>
<keyword evidence="2 4" id="KW-0863">Zinc-finger</keyword>
<reference evidence="6" key="1">
    <citation type="submission" date="2021-01" db="EMBL/GenBank/DDBJ databases">
        <authorList>
            <person name="Corre E."/>
            <person name="Pelletier E."/>
            <person name="Niang G."/>
            <person name="Scheremetjew M."/>
            <person name="Finn R."/>
            <person name="Kale V."/>
            <person name="Holt S."/>
            <person name="Cochrane G."/>
            <person name="Meng A."/>
            <person name="Brown T."/>
            <person name="Cohen L."/>
        </authorList>
    </citation>
    <scope>NUCLEOTIDE SEQUENCE</scope>
    <source>
        <strain evidence="6">CCMP1594</strain>
    </source>
</reference>
<evidence type="ECO:0000256" key="4">
    <source>
        <dbReference type="PROSITE-ProRule" id="PRU00134"/>
    </source>
</evidence>
<dbReference type="PROSITE" id="PS50865">
    <property type="entry name" value="ZF_MYND_2"/>
    <property type="match status" value="1"/>
</dbReference>
<dbReference type="SUPFAM" id="SSF144232">
    <property type="entry name" value="HIT/MYND zinc finger-like"/>
    <property type="match status" value="1"/>
</dbReference>
<dbReference type="Gene3D" id="6.10.140.2220">
    <property type="match status" value="1"/>
</dbReference>
<evidence type="ECO:0000259" key="5">
    <source>
        <dbReference type="PROSITE" id="PS50865"/>
    </source>
</evidence>
<accession>A0A7S4GC64</accession>
<dbReference type="EMBL" id="HBJA01125673">
    <property type="protein sequence ID" value="CAE0831992.1"/>
    <property type="molecule type" value="Transcribed_RNA"/>
</dbReference>